<evidence type="ECO:0000256" key="6">
    <source>
        <dbReference type="ARBA" id="ARBA00033074"/>
    </source>
</evidence>
<feature type="domain" description="Flagellar hook-associated protein 2 N-terminal" evidence="8">
    <location>
        <begin position="4"/>
        <end position="51"/>
    </location>
</feature>
<evidence type="ECO:0000256" key="1">
    <source>
        <dbReference type="ARBA" id="ARBA00004365"/>
    </source>
</evidence>
<dbReference type="GO" id="GO:0009424">
    <property type="term" value="C:bacterial-type flagellum hook"/>
    <property type="evidence" value="ECO:0007669"/>
    <property type="project" value="InterPro"/>
</dbReference>
<organism evidence="10 11">
    <name type="scientific">Sulfurihydrogenibium yellowstonense SS-5</name>
    <dbReference type="NCBI Taxonomy" id="432331"/>
    <lineage>
        <taxon>Bacteria</taxon>
        <taxon>Pseudomonadati</taxon>
        <taxon>Aquificota</taxon>
        <taxon>Aquificia</taxon>
        <taxon>Aquificales</taxon>
        <taxon>Hydrogenothermaceae</taxon>
        <taxon>Sulfurihydrogenibium</taxon>
    </lineage>
</organism>
<evidence type="ECO:0000313" key="11">
    <source>
        <dbReference type="Proteomes" id="UP000005540"/>
    </source>
</evidence>
<name>C4FM04_9AQUI</name>
<evidence type="ECO:0000259" key="8">
    <source>
        <dbReference type="Pfam" id="PF02465"/>
    </source>
</evidence>
<accession>C4FM04</accession>
<comment type="subcellular location">
    <subcellularLocation>
        <location evidence="1">Bacterial flagellum</location>
    </subcellularLocation>
</comment>
<dbReference type="EMBL" id="ABZS01000194">
    <property type="protein sequence ID" value="EEP59900.1"/>
    <property type="molecule type" value="Genomic_DNA"/>
</dbReference>
<dbReference type="RefSeq" id="WP_007548062.1">
    <property type="nucleotide sequence ID" value="NZ_ABZS01000194.1"/>
</dbReference>
<evidence type="ECO:0000256" key="4">
    <source>
        <dbReference type="ARBA" id="ARBA00023054"/>
    </source>
</evidence>
<evidence type="ECO:0000313" key="10">
    <source>
        <dbReference type="EMBL" id="EEP59900.1"/>
    </source>
</evidence>
<dbReference type="GO" id="GO:0007155">
    <property type="term" value="P:cell adhesion"/>
    <property type="evidence" value="ECO:0007669"/>
    <property type="project" value="InterPro"/>
</dbReference>
<protein>
    <recommendedName>
        <fullName evidence="7">Filament cap protein</fullName>
    </recommendedName>
    <alternativeName>
        <fullName evidence="6">Flagellar cap protein</fullName>
    </alternativeName>
</protein>
<keyword evidence="10" id="KW-0969">Cilium</keyword>
<gene>
    <name evidence="10" type="ORF">SULYE_1608</name>
</gene>
<dbReference type="AlphaFoldDB" id="C4FM04"/>
<feature type="non-terminal residue" evidence="10">
    <location>
        <position position="1"/>
    </location>
</feature>
<dbReference type="Pfam" id="PF02465">
    <property type="entry name" value="FliD_N"/>
    <property type="match status" value="1"/>
</dbReference>
<sequence length="371" mass="40351">SSINNISDTATVNAKSMSVSNPNILTASITDPTQVSEGSYNINISQLATNQVYASNNSFSDKNAPLGLDPGTLTISMNGNSYNIAYDSTYSLQNLADEINRTASVYNGNFKASIINVGTSSNPQYKLVIAGTKTGADNSFTISDTGNAVSMLDLTSIQNAQNAVATVNGLQVQSDTNTFTNIPGLSFTAFQTGSTVLQIQKDNKPITDALGGIVNYYNQLVDIVNKETGKGGKLSGEYGFNQIVNGIFNQLQPLFTADIINFDRTTGHISLNTSKLNDALTNNPIDFQNTLNGIKNNLTTYLNPYTQFNGILDQYNKSYDRQIQNIQNLIDLQAKRVQMEIETLKNQFIKMQMLQAQMNDISARIQATFGN</sequence>
<dbReference type="PANTHER" id="PTHR30288:SF0">
    <property type="entry name" value="FLAGELLAR HOOK-ASSOCIATED PROTEIN 2"/>
    <property type="match status" value="1"/>
</dbReference>
<dbReference type="Pfam" id="PF07195">
    <property type="entry name" value="FliD_C"/>
    <property type="match status" value="1"/>
</dbReference>
<comment type="similarity">
    <text evidence="2">Belongs to the FliD family.</text>
</comment>
<keyword evidence="4" id="KW-0175">Coiled coil</keyword>
<comment type="subunit">
    <text evidence="3">Homopentamer.</text>
</comment>
<dbReference type="InterPro" id="IPR003481">
    <property type="entry name" value="FliD_N"/>
</dbReference>
<keyword evidence="10" id="KW-0966">Cell projection</keyword>
<dbReference type="GO" id="GO:0009421">
    <property type="term" value="C:bacterial-type flagellum filament cap"/>
    <property type="evidence" value="ECO:0007669"/>
    <property type="project" value="InterPro"/>
</dbReference>
<keyword evidence="11" id="KW-1185">Reference proteome</keyword>
<evidence type="ECO:0000256" key="5">
    <source>
        <dbReference type="ARBA" id="ARBA00023143"/>
    </source>
</evidence>
<comment type="caution">
    <text evidence="10">The sequence shown here is derived from an EMBL/GenBank/DDBJ whole genome shotgun (WGS) entry which is preliminary data.</text>
</comment>
<dbReference type="InterPro" id="IPR040026">
    <property type="entry name" value="FliD"/>
</dbReference>
<evidence type="ECO:0000256" key="3">
    <source>
        <dbReference type="ARBA" id="ARBA00011255"/>
    </source>
</evidence>
<proteinExistence type="inferred from homology"/>
<evidence type="ECO:0000256" key="2">
    <source>
        <dbReference type="ARBA" id="ARBA00009764"/>
    </source>
</evidence>
<dbReference type="GO" id="GO:0071973">
    <property type="term" value="P:bacterial-type flagellum-dependent cell motility"/>
    <property type="evidence" value="ECO:0007669"/>
    <property type="project" value="TreeGrafter"/>
</dbReference>
<dbReference type="Proteomes" id="UP000005540">
    <property type="component" value="Unassembled WGS sequence"/>
</dbReference>
<keyword evidence="5" id="KW-0975">Bacterial flagellum</keyword>
<keyword evidence="10" id="KW-0282">Flagellum</keyword>
<evidence type="ECO:0000256" key="7">
    <source>
        <dbReference type="ARBA" id="ARBA00033192"/>
    </source>
</evidence>
<dbReference type="InterPro" id="IPR010809">
    <property type="entry name" value="FliD_C"/>
</dbReference>
<dbReference type="OrthoDB" id="9908at2"/>
<reference evidence="10 11" key="1">
    <citation type="submission" date="2009-04" db="EMBL/GenBank/DDBJ databases">
        <authorList>
            <person name="Reysenbach A.-L."/>
            <person name="Heidelberg J.F."/>
            <person name="Nelson W.C."/>
        </authorList>
    </citation>
    <scope>NUCLEOTIDE SEQUENCE [LARGE SCALE GENOMIC DNA]</scope>
    <source>
        <strain evidence="10 11">SS-5</strain>
    </source>
</reference>
<evidence type="ECO:0000259" key="9">
    <source>
        <dbReference type="Pfam" id="PF07195"/>
    </source>
</evidence>
<feature type="domain" description="Flagellar hook-associated protein 2 C-terminal" evidence="9">
    <location>
        <begin position="160"/>
        <end position="359"/>
    </location>
</feature>
<dbReference type="PANTHER" id="PTHR30288">
    <property type="entry name" value="FLAGELLAR CAP/ASSEMBLY PROTEIN FLID"/>
    <property type="match status" value="1"/>
</dbReference>